<dbReference type="EMBL" id="UINC01073405">
    <property type="protein sequence ID" value="SVC09760.1"/>
    <property type="molecule type" value="Genomic_DNA"/>
</dbReference>
<evidence type="ECO:0000259" key="1">
    <source>
        <dbReference type="Pfam" id="PF07635"/>
    </source>
</evidence>
<proteinExistence type="predicted"/>
<sequence>MDLLQFVLLLRLFHLCLNLFPRTFITLILTGSFTSAIADDKTANDTGKVSYYTQIRPLFQAKCHGCHQPAKDKGDYIMTTFEGLLAGGESEKKAVVPG</sequence>
<protein>
    <recommendedName>
        <fullName evidence="1">Cytochrome C Planctomycete-type domain-containing protein</fullName>
    </recommendedName>
</protein>
<feature type="non-terminal residue" evidence="2">
    <location>
        <position position="98"/>
    </location>
</feature>
<accession>A0A382JC89</accession>
<dbReference type="AlphaFoldDB" id="A0A382JC89"/>
<dbReference type="InterPro" id="IPR011429">
    <property type="entry name" value="Cyt_c_Planctomycete-type"/>
</dbReference>
<dbReference type="Pfam" id="PF07635">
    <property type="entry name" value="PSCyt1"/>
    <property type="match status" value="1"/>
</dbReference>
<gene>
    <name evidence="2" type="ORF">METZ01_LOCUS262614</name>
</gene>
<evidence type="ECO:0000313" key="2">
    <source>
        <dbReference type="EMBL" id="SVC09760.1"/>
    </source>
</evidence>
<feature type="domain" description="Cytochrome C Planctomycete-type" evidence="1">
    <location>
        <begin position="63"/>
        <end position="98"/>
    </location>
</feature>
<reference evidence="2" key="1">
    <citation type="submission" date="2018-05" db="EMBL/GenBank/DDBJ databases">
        <authorList>
            <person name="Lanie J.A."/>
            <person name="Ng W.-L."/>
            <person name="Kazmierczak K.M."/>
            <person name="Andrzejewski T.M."/>
            <person name="Davidsen T.M."/>
            <person name="Wayne K.J."/>
            <person name="Tettelin H."/>
            <person name="Glass J.I."/>
            <person name="Rusch D."/>
            <person name="Podicherti R."/>
            <person name="Tsui H.-C.T."/>
            <person name="Winkler M.E."/>
        </authorList>
    </citation>
    <scope>NUCLEOTIDE SEQUENCE</scope>
</reference>
<organism evidence="2">
    <name type="scientific">marine metagenome</name>
    <dbReference type="NCBI Taxonomy" id="408172"/>
    <lineage>
        <taxon>unclassified sequences</taxon>
        <taxon>metagenomes</taxon>
        <taxon>ecological metagenomes</taxon>
    </lineage>
</organism>
<name>A0A382JC89_9ZZZZ</name>